<gene>
    <name evidence="11" type="ORF">Ctob_015538</name>
</gene>
<feature type="domain" description="Sodium/calcium exchanger membrane region" evidence="10">
    <location>
        <begin position="256"/>
        <end position="398"/>
    </location>
</feature>
<accession>A0A0M0LSD4</accession>
<comment type="similarity">
    <text evidence="9">Belongs to the Ca(2+):cation antiporter (CaCA) (TC 2.A.19) family.</text>
</comment>
<feature type="transmembrane region" description="Helical" evidence="9">
    <location>
        <begin position="162"/>
        <end position="182"/>
    </location>
</feature>
<dbReference type="InterPro" id="IPR004713">
    <property type="entry name" value="CaH_exchang"/>
</dbReference>
<feature type="transmembrane region" description="Helical" evidence="9">
    <location>
        <begin position="123"/>
        <end position="150"/>
    </location>
</feature>
<dbReference type="InterPro" id="IPR004837">
    <property type="entry name" value="NaCa_Exmemb"/>
</dbReference>
<organism evidence="11 12">
    <name type="scientific">Chrysochromulina tobinii</name>
    <dbReference type="NCBI Taxonomy" id="1460289"/>
    <lineage>
        <taxon>Eukaryota</taxon>
        <taxon>Haptista</taxon>
        <taxon>Haptophyta</taxon>
        <taxon>Prymnesiophyceae</taxon>
        <taxon>Prymnesiales</taxon>
        <taxon>Chrysochromulinaceae</taxon>
        <taxon>Chrysochromulina</taxon>
    </lineage>
</organism>
<dbReference type="PANTHER" id="PTHR31503:SF22">
    <property type="entry name" value="VACUOLAR CALCIUM ION TRANSPORTER"/>
    <property type="match status" value="1"/>
</dbReference>
<evidence type="ECO:0000256" key="4">
    <source>
        <dbReference type="ARBA" id="ARBA00022692"/>
    </source>
</evidence>
<feature type="transmembrane region" description="Helical" evidence="9">
    <location>
        <begin position="202"/>
        <end position="224"/>
    </location>
</feature>
<feature type="transmembrane region" description="Helical" evidence="9">
    <location>
        <begin position="321"/>
        <end position="345"/>
    </location>
</feature>
<dbReference type="NCBIfam" id="TIGR00378">
    <property type="entry name" value="cax"/>
    <property type="match status" value="1"/>
</dbReference>
<evidence type="ECO:0000256" key="5">
    <source>
        <dbReference type="ARBA" id="ARBA00022837"/>
    </source>
</evidence>
<dbReference type="Pfam" id="PF01699">
    <property type="entry name" value="Na_Ca_ex"/>
    <property type="match status" value="2"/>
</dbReference>
<feature type="domain" description="Sodium/calcium exchanger membrane region" evidence="10">
    <location>
        <begin position="64"/>
        <end position="223"/>
    </location>
</feature>
<evidence type="ECO:0000259" key="10">
    <source>
        <dbReference type="Pfam" id="PF01699"/>
    </source>
</evidence>
<keyword evidence="6 9" id="KW-1133">Transmembrane helix</keyword>
<dbReference type="InterPro" id="IPR044880">
    <property type="entry name" value="NCX_ion-bd_dom_sf"/>
</dbReference>
<evidence type="ECO:0000313" key="12">
    <source>
        <dbReference type="Proteomes" id="UP000037460"/>
    </source>
</evidence>
<evidence type="ECO:0000256" key="7">
    <source>
        <dbReference type="ARBA" id="ARBA00023065"/>
    </source>
</evidence>
<reference evidence="12" key="1">
    <citation type="journal article" date="2015" name="PLoS Genet.">
        <title>Genome Sequence and Transcriptome Analyses of Chrysochromulina tobin: Metabolic Tools for Enhanced Algal Fitness in the Prominent Order Prymnesiales (Haptophyceae).</title>
        <authorList>
            <person name="Hovde B.T."/>
            <person name="Deodato C.R."/>
            <person name="Hunsperger H.M."/>
            <person name="Ryken S.A."/>
            <person name="Yost W."/>
            <person name="Jha R.K."/>
            <person name="Patterson J."/>
            <person name="Monnat R.J. Jr."/>
            <person name="Barlow S.B."/>
            <person name="Starkenburg S.R."/>
            <person name="Cattolico R.A."/>
        </authorList>
    </citation>
    <scope>NUCLEOTIDE SEQUENCE</scope>
    <source>
        <strain evidence="12">CCMP291</strain>
    </source>
</reference>
<evidence type="ECO:0000256" key="1">
    <source>
        <dbReference type="ARBA" id="ARBA00004127"/>
    </source>
</evidence>
<evidence type="ECO:0000256" key="6">
    <source>
        <dbReference type="ARBA" id="ARBA00022989"/>
    </source>
</evidence>
<dbReference type="InterPro" id="IPR004798">
    <property type="entry name" value="CAX-like"/>
</dbReference>
<comment type="caution">
    <text evidence="9">Lacks conserved residue(s) required for the propagation of feature annotation.</text>
</comment>
<dbReference type="OrthoDB" id="1699231at2759"/>
<feature type="transmembrane region" description="Helical" evidence="9">
    <location>
        <begin position="380"/>
        <end position="399"/>
    </location>
</feature>
<sequence>MGLLVPKGEDPEEKSKKLDPPGPIRLALKIWVLEKPVLTCLHIFLPFAIYNMHVMNDNDAKSEAITFLTCLLAVVPLAERLGYATEQVSGHTGEVAGGLLNASFGNVPELVVTIIAIKSGLELIAIQMLLGSLISCLLLVTGLSVFFGGLKHKVQTFNTANSSTLISMILIIATFSGLITMAEMHGTGVDTLEQHKIPGALAASRALAVVGMVVYIMYLVYSLVTHKEMFDEKGEKEDGEDDDDDDEPELSALAAICMMAALVALISYLSDGLVSAIDGAAEHSGIPPLILCTLIIPNVNNAPEHAVAILMAWNGQLDASIGISVGSAAQLAIFLVPFAILADWVAGGYIGFGMEPILAAGLAISALFAAILLSSGKCTWMHGVLLITAYAAIIGAFWLSASIGQKEAFSDSTVAWVIDLLKSATTSVRNKASQEALLAAHIHNASSKAHSATDIDAHDAHWVQSAMFIPGTIHAALRAQHAMQATS</sequence>
<evidence type="ECO:0000256" key="8">
    <source>
        <dbReference type="ARBA" id="ARBA00023136"/>
    </source>
</evidence>
<protein>
    <submittedName>
        <fullName evidence="11">Vacuolar cation proton exchanger 5</fullName>
    </submittedName>
</protein>
<keyword evidence="2 9" id="KW-0813">Transport</keyword>
<keyword evidence="7 9" id="KW-0406">Ion transport</keyword>
<dbReference type="AlphaFoldDB" id="A0A0M0LSD4"/>
<feature type="transmembrane region" description="Helical" evidence="9">
    <location>
        <begin position="357"/>
        <end position="374"/>
    </location>
</feature>
<dbReference type="GO" id="GO:0012505">
    <property type="term" value="C:endomembrane system"/>
    <property type="evidence" value="ECO:0007669"/>
    <property type="project" value="UniProtKB-SubCell"/>
</dbReference>
<comment type="caution">
    <text evidence="11">The sequence shown here is derived from an EMBL/GenBank/DDBJ whole genome shotgun (WGS) entry which is preliminary data.</text>
</comment>
<dbReference type="EMBL" id="JWZX01000043">
    <property type="protein sequence ID" value="KOO53827.1"/>
    <property type="molecule type" value="Genomic_DNA"/>
</dbReference>
<evidence type="ECO:0000313" key="11">
    <source>
        <dbReference type="EMBL" id="KOO53827.1"/>
    </source>
</evidence>
<dbReference type="GO" id="GO:0015369">
    <property type="term" value="F:calcium:proton antiporter activity"/>
    <property type="evidence" value="ECO:0007669"/>
    <property type="project" value="UniProtKB-UniRule"/>
</dbReference>
<dbReference type="Gene3D" id="1.20.1420.30">
    <property type="entry name" value="NCX, central ion-binding region"/>
    <property type="match status" value="2"/>
</dbReference>
<dbReference type="GO" id="GO:0005774">
    <property type="term" value="C:vacuolar membrane"/>
    <property type="evidence" value="ECO:0007669"/>
    <property type="project" value="UniProtKB-ARBA"/>
</dbReference>
<evidence type="ECO:0000256" key="2">
    <source>
        <dbReference type="ARBA" id="ARBA00022448"/>
    </source>
</evidence>
<dbReference type="PANTHER" id="PTHR31503">
    <property type="entry name" value="VACUOLAR CALCIUM ION TRANSPORTER"/>
    <property type="match status" value="1"/>
</dbReference>
<evidence type="ECO:0000256" key="3">
    <source>
        <dbReference type="ARBA" id="ARBA00022568"/>
    </source>
</evidence>
<keyword evidence="3 9" id="KW-0109">Calcium transport</keyword>
<name>A0A0M0LSD4_9EUKA</name>
<keyword evidence="4 9" id="KW-0812">Transmembrane</keyword>
<dbReference type="Proteomes" id="UP000037460">
    <property type="component" value="Unassembled WGS sequence"/>
</dbReference>
<keyword evidence="12" id="KW-1185">Reference proteome</keyword>
<keyword evidence="5 9" id="KW-0106">Calcium</keyword>
<proteinExistence type="inferred from homology"/>
<comment type="subcellular location">
    <subcellularLocation>
        <location evidence="1">Endomembrane system</location>
        <topology evidence="1">Multi-pass membrane protein</topology>
    </subcellularLocation>
</comment>
<keyword evidence="9" id="KW-0050">Antiport</keyword>
<keyword evidence="8 9" id="KW-0472">Membrane</keyword>
<dbReference type="GO" id="GO:0006874">
    <property type="term" value="P:intracellular calcium ion homeostasis"/>
    <property type="evidence" value="ECO:0007669"/>
    <property type="project" value="TreeGrafter"/>
</dbReference>
<evidence type="ECO:0000256" key="9">
    <source>
        <dbReference type="RuleBase" id="RU365028"/>
    </source>
</evidence>